<feature type="region of interest" description="Disordered" evidence="1">
    <location>
        <begin position="82"/>
        <end position="105"/>
    </location>
</feature>
<name>A0ABM3QQK0_SPIOL</name>
<keyword evidence="3" id="KW-1185">Reference proteome</keyword>
<dbReference type="GeneID" id="130461531"/>
<dbReference type="RefSeq" id="XP_056685644.1">
    <property type="nucleotide sequence ID" value="XM_056829666.1"/>
</dbReference>
<dbReference type="Proteomes" id="UP000813463">
    <property type="component" value="Chromosome 5"/>
</dbReference>
<accession>A0ABM3QQK0</accession>
<protein>
    <recommendedName>
        <fullName evidence="5">Transmembrane protein</fullName>
    </recommendedName>
</protein>
<proteinExistence type="predicted"/>
<reference evidence="4" key="2">
    <citation type="submission" date="2025-08" db="UniProtKB">
        <authorList>
            <consortium name="RefSeq"/>
        </authorList>
    </citation>
    <scope>IDENTIFICATION</scope>
    <source>
        <tissue evidence="4">Leaf</tissue>
    </source>
</reference>
<organism evidence="3 4">
    <name type="scientific">Spinacia oleracea</name>
    <name type="common">Spinach</name>
    <dbReference type="NCBI Taxonomy" id="3562"/>
    <lineage>
        <taxon>Eukaryota</taxon>
        <taxon>Viridiplantae</taxon>
        <taxon>Streptophyta</taxon>
        <taxon>Embryophyta</taxon>
        <taxon>Tracheophyta</taxon>
        <taxon>Spermatophyta</taxon>
        <taxon>Magnoliopsida</taxon>
        <taxon>eudicotyledons</taxon>
        <taxon>Gunneridae</taxon>
        <taxon>Pentapetalae</taxon>
        <taxon>Caryophyllales</taxon>
        <taxon>Chenopodiaceae</taxon>
        <taxon>Chenopodioideae</taxon>
        <taxon>Anserineae</taxon>
        <taxon>Spinacia</taxon>
    </lineage>
</organism>
<evidence type="ECO:0000313" key="3">
    <source>
        <dbReference type="Proteomes" id="UP000813463"/>
    </source>
</evidence>
<evidence type="ECO:0000313" key="4">
    <source>
        <dbReference type="RefSeq" id="XP_056685644.1"/>
    </source>
</evidence>
<sequence length="105" mass="12060">MMQQINKKINVLRRGSFNAAKLSPVPHTETRVLTPYFWSQLLLSFVSFVWLVSLHRNTNTFFFLHTTDPDLLSSPPNFAGKLKLHRRRGHSNSSPPPPFSIEAQD</sequence>
<evidence type="ECO:0000256" key="2">
    <source>
        <dbReference type="SAM" id="Phobius"/>
    </source>
</evidence>
<feature type="transmembrane region" description="Helical" evidence="2">
    <location>
        <begin position="36"/>
        <end position="54"/>
    </location>
</feature>
<keyword evidence="2" id="KW-0812">Transmembrane</keyword>
<keyword evidence="2" id="KW-0472">Membrane</keyword>
<evidence type="ECO:0008006" key="5">
    <source>
        <dbReference type="Google" id="ProtNLM"/>
    </source>
</evidence>
<evidence type="ECO:0000256" key="1">
    <source>
        <dbReference type="SAM" id="MobiDB-lite"/>
    </source>
</evidence>
<gene>
    <name evidence="4" type="primary">LOC130461531</name>
</gene>
<keyword evidence="2" id="KW-1133">Transmembrane helix</keyword>
<reference evidence="3" key="1">
    <citation type="journal article" date="2021" name="Nat. Commun.">
        <title>Genomic analyses provide insights into spinach domestication and the genetic basis of agronomic traits.</title>
        <authorList>
            <person name="Cai X."/>
            <person name="Sun X."/>
            <person name="Xu C."/>
            <person name="Sun H."/>
            <person name="Wang X."/>
            <person name="Ge C."/>
            <person name="Zhang Z."/>
            <person name="Wang Q."/>
            <person name="Fei Z."/>
            <person name="Jiao C."/>
            <person name="Wang Q."/>
        </authorList>
    </citation>
    <scope>NUCLEOTIDE SEQUENCE [LARGE SCALE GENOMIC DNA]</scope>
    <source>
        <strain evidence="3">cv. Varoflay</strain>
    </source>
</reference>